<proteinExistence type="predicted"/>
<evidence type="ECO:0000313" key="1">
    <source>
        <dbReference type="EMBL" id="KAF5898068.1"/>
    </source>
</evidence>
<keyword evidence="2" id="KW-1185">Reference proteome</keyword>
<dbReference type="EMBL" id="QNUK01000211">
    <property type="protein sequence ID" value="KAF5898068.1"/>
    <property type="molecule type" value="Genomic_DNA"/>
</dbReference>
<sequence>VVRAQVLISAEEGKHLQEGFDVTFRITGHNDLMLGTIEGYPQMKWTLEGVTLL</sequence>
<protein>
    <submittedName>
        <fullName evidence="1">RNA-directed RNA polymerase L</fullName>
    </submittedName>
</protein>
<organism evidence="1 2">
    <name type="scientific">Clarias magur</name>
    <name type="common">Asian catfish</name>
    <name type="synonym">Macropteronotus magur</name>
    <dbReference type="NCBI Taxonomy" id="1594786"/>
    <lineage>
        <taxon>Eukaryota</taxon>
        <taxon>Metazoa</taxon>
        <taxon>Chordata</taxon>
        <taxon>Craniata</taxon>
        <taxon>Vertebrata</taxon>
        <taxon>Euteleostomi</taxon>
        <taxon>Actinopterygii</taxon>
        <taxon>Neopterygii</taxon>
        <taxon>Teleostei</taxon>
        <taxon>Ostariophysi</taxon>
        <taxon>Siluriformes</taxon>
        <taxon>Clariidae</taxon>
        <taxon>Clarias</taxon>
    </lineage>
</organism>
<comment type="caution">
    <text evidence="1">The sequence shown here is derived from an EMBL/GenBank/DDBJ whole genome shotgun (WGS) entry which is preliminary data.</text>
</comment>
<keyword evidence="1" id="KW-0548">Nucleotidyltransferase</keyword>
<accession>A0A8J4X9A9</accession>
<evidence type="ECO:0000313" key="2">
    <source>
        <dbReference type="Proteomes" id="UP000727407"/>
    </source>
</evidence>
<feature type="non-terminal residue" evidence="1">
    <location>
        <position position="53"/>
    </location>
</feature>
<dbReference type="GO" id="GO:0003968">
    <property type="term" value="F:RNA-directed RNA polymerase activity"/>
    <property type="evidence" value="ECO:0007669"/>
    <property type="project" value="UniProtKB-KW"/>
</dbReference>
<dbReference type="Proteomes" id="UP000727407">
    <property type="component" value="Unassembled WGS sequence"/>
</dbReference>
<feature type="non-terminal residue" evidence="1">
    <location>
        <position position="1"/>
    </location>
</feature>
<reference evidence="1" key="1">
    <citation type="submission" date="2020-07" db="EMBL/GenBank/DDBJ databases">
        <title>Clarias magur genome sequencing, assembly and annotation.</title>
        <authorList>
            <person name="Kushwaha B."/>
            <person name="Kumar R."/>
            <person name="Das P."/>
            <person name="Joshi C.G."/>
            <person name="Kumar D."/>
            <person name="Nagpure N.S."/>
            <person name="Pandey M."/>
            <person name="Agarwal S."/>
            <person name="Srivastava S."/>
            <person name="Singh M."/>
            <person name="Sahoo L."/>
            <person name="Jayasankar P."/>
            <person name="Meher P.K."/>
            <person name="Koringa P.G."/>
            <person name="Iquebal M.A."/>
            <person name="Das S.P."/>
            <person name="Bit A."/>
            <person name="Patnaik S."/>
            <person name="Patel N."/>
            <person name="Shah T.M."/>
            <person name="Hinsu A."/>
            <person name="Jena J.K."/>
        </authorList>
    </citation>
    <scope>NUCLEOTIDE SEQUENCE</scope>
    <source>
        <strain evidence="1">CIFAMagur01</strain>
        <tissue evidence="1">Testis</tissue>
    </source>
</reference>
<keyword evidence="1" id="KW-0696">RNA-directed RNA polymerase</keyword>
<dbReference type="AlphaFoldDB" id="A0A8J4X9A9"/>
<keyword evidence="1" id="KW-0808">Transferase</keyword>
<name>A0A8J4X9A9_CLAMG</name>
<gene>
    <name evidence="1" type="primary">yae1</name>
    <name evidence="1" type="ORF">DAT39_012215</name>
</gene>